<accession>E2ZAQ4</accession>
<sequence>MHMLYDLAEMAFTDELLGKNVTKNDLAIAEKWLYLFAQRLGVEQAKVIRSFVADELVTLYTYRETCVRKAYSLPGAYGRGGETDDFYGKKLAYIQGRIKELEGSITPEDLTGDPTQYSGYRSCEIFRG</sequence>
<dbReference type="EMBL" id="AECS01000012">
    <property type="protein sequence ID" value="EFQ04586.1"/>
    <property type="molecule type" value="Genomic_DNA"/>
</dbReference>
<keyword evidence="2" id="KW-1185">Reference proteome</keyword>
<protein>
    <submittedName>
        <fullName evidence="1">Uncharacterized protein</fullName>
    </submittedName>
</protein>
<evidence type="ECO:0000313" key="1">
    <source>
        <dbReference type="EMBL" id="EFQ04586.1"/>
    </source>
</evidence>
<reference evidence="1 2" key="1">
    <citation type="submission" date="2010-08" db="EMBL/GenBank/DDBJ databases">
        <authorList>
            <person name="Weinstock G."/>
            <person name="Sodergren E."/>
            <person name="Clifton S."/>
            <person name="Fulton L."/>
            <person name="Fulton B."/>
            <person name="Courtney L."/>
            <person name="Fronick C."/>
            <person name="Harrison M."/>
            <person name="Strong C."/>
            <person name="Farmer C."/>
            <person name="Delahaunty K."/>
            <person name="Markovic C."/>
            <person name="Hall O."/>
            <person name="Minx P."/>
            <person name="Tomlinson C."/>
            <person name="Mitreva M."/>
            <person name="Hou S."/>
            <person name="Chen J."/>
            <person name="Wollam A."/>
            <person name="Pepin K.H."/>
            <person name="Johnson M."/>
            <person name="Bhonagiri V."/>
            <person name="Zhang X."/>
            <person name="Suruliraj S."/>
            <person name="Warren W."/>
            <person name="Chinwalla A."/>
            <person name="Mardis E.R."/>
            <person name="Wilson R.K."/>
        </authorList>
    </citation>
    <scope>NUCLEOTIDE SEQUENCE [LARGE SCALE GENOMIC DNA]</scope>
    <source>
        <strain evidence="1 2">F0359</strain>
    </source>
</reference>
<comment type="caution">
    <text evidence="1">The sequence shown here is derived from an EMBL/GenBank/DDBJ whole genome shotgun (WGS) entry which is preliminary data.</text>
</comment>
<proteinExistence type="predicted"/>
<organism evidence="1 2">
    <name type="scientific">Megasphaera micronuciformis F0359</name>
    <dbReference type="NCBI Taxonomy" id="706434"/>
    <lineage>
        <taxon>Bacteria</taxon>
        <taxon>Bacillati</taxon>
        <taxon>Bacillota</taxon>
        <taxon>Negativicutes</taxon>
        <taxon>Veillonellales</taxon>
        <taxon>Veillonellaceae</taxon>
        <taxon>Megasphaera</taxon>
    </lineage>
</organism>
<evidence type="ECO:0000313" key="2">
    <source>
        <dbReference type="Proteomes" id="UP000003195"/>
    </source>
</evidence>
<gene>
    <name evidence="1" type="ORF">HMPREF9429_00522</name>
</gene>
<dbReference type="HOGENOM" id="CLU_1956988_0_0_9"/>
<dbReference type="Proteomes" id="UP000003195">
    <property type="component" value="Unassembled WGS sequence"/>
</dbReference>
<name>E2ZAQ4_9FIRM</name>
<dbReference type="STRING" id="706434.HMPREF9429_00522"/>
<dbReference type="AlphaFoldDB" id="E2ZAQ4"/>
<dbReference type="eggNOG" id="ENOG50349UJ">
    <property type="taxonomic scope" value="Bacteria"/>
</dbReference>